<keyword evidence="2" id="KW-1185">Reference proteome</keyword>
<dbReference type="Proteomes" id="UP001321542">
    <property type="component" value="Chromosome"/>
</dbReference>
<name>A0ABN5V7I0_9ACTN</name>
<evidence type="ECO:0000313" key="2">
    <source>
        <dbReference type="Proteomes" id="UP001321542"/>
    </source>
</evidence>
<accession>A0ABN5V7I0</accession>
<protein>
    <recommendedName>
        <fullName evidence="3">Transposase</fullName>
    </recommendedName>
</protein>
<dbReference type="RefSeq" id="WP_286247130.1">
    <property type="nucleotide sequence ID" value="NZ_AP018448.1"/>
</dbReference>
<sequence length="45" mass="4972">MTSLTERRLAQLPADTRPLPPIAAYDRLLIARQVADRPAAKGEMP</sequence>
<reference evidence="1 2" key="2">
    <citation type="journal article" date="2023" name="ChemBioChem">
        <title>Acyltransferase Domain Exchange between Two Independent Type I Polyketide Synthases in the Same Producer Strain of Macrolide Antibiotics.</title>
        <authorList>
            <person name="Kudo F."/>
            <person name="Kishikawa K."/>
            <person name="Tsuboi K."/>
            <person name="Kido T."/>
            <person name="Usui T."/>
            <person name="Hashimoto J."/>
            <person name="Shin-Ya K."/>
            <person name="Miyanaga A."/>
            <person name="Eguchi T."/>
        </authorList>
    </citation>
    <scope>NUCLEOTIDE SEQUENCE [LARGE SCALE GENOMIC DNA]</scope>
    <source>
        <strain evidence="1 2">A-8890</strain>
    </source>
</reference>
<gene>
    <name evidence="1" type="ORF">SGFS_004500</name>
</gene>
<evidence type="ECO:0000313" key="1">
    <source>
        <dbReference type="EMBL" id="BBC29159.1"/>
    </source>
</evidence>
<proteinExistence type="predicted"/>
<organism evidence="1 2">
    <name type="scientific">Streptomyces graminofaciens</name>
    <dbReference type="NCBI Taxonomy" id="68212"/>
    <lineage>
        <taxon>Bacteria</taxon>
        <taxon>Bacillati</taxon>
        <taxon>Actinomycetota</taxon>
        <taxon>Actinomycetes</taxon>
        <taxon>Kitasatosporales</taxon>
        <taxon>Streptomycetaceae</taxon>
        <taxon>Streptomyces</taxon>
    </lineage>
</organism>
<evidence type="ECO:0008006" key="3">
    <source>
        <dbReference type="Google" id="ProtNLM"/>
    </source>
</evidence>
<reference evidence="1 2" key="1">
    <citation type="journal article" date="2010" name="ChemBioChem">
        <title>Cloning and characterization of the biosynthetic gene cluster of 16-membered macrolide antibiotic FD-891: involvement of a dual functional cytochrome P450 monooxygenase catalyzing epoxidation and hydroxylation.</title>
        <authorList>
            <person name="Kudo F."/>
            <person name="Motegi A."/>
            <person name="Mizoue K."/>
            <person name="Eguchi T."/>
        </authorList>
    </citation>
    <scope>NUCLEOTIDE SEQUENCE [LARGE SCALE GENOMIC DNA]</scope>
    <source>
        <strain evidence="1 2">A-8890</strain>
    </source>
</reference>
<dbReference type="EMBL" id="AP018448">
    <property type="protein sequence ID" value="BBC29159.1"/>
    <property type="molecule type" value="Genomic_DNA"/>
</dbReference>